<keyword evidence="5" id="KW-0012">Acyltransferase</keyword>
<dbReference type="InterPro" id="IPR016181">
    <property type="entry name" value="Acyl_CoA_acyltransferase"/>
</dbReference>
<dbReference type="AlphaFoldDB" id="A0A2W4ZKH3"/>
<evidence type="ECO:0000313" key="7">
    <source>
        <dbReference type="Proteomes" id="UP000249557"/>
    </source>
</evidence>
<proteinExistence type="predicted"/>
<dbReference type="GO" id="GO:0016746">
    <property type="term" value="F:acyltransferase activity"/>
    <property type="evidence" value="ECO:0007669"/>
    <property type="project" value="UniProtKB-KW"/>
</dbReference>
<dbReference type="Proteomes" id="UP000249557">
    <property type="component" value="Unassembled WGS sequence"/>
</dbReference>
<feature type="non-terminal residue" evidence="6">
    <location>
        <position position="234"/>
    </location>
</feature>
<organism evidence="6 7">
    <name type="scientific">Micavibrio aeruginosavorus</name>
    <dbReference type="NCBI Taxonomy" id="349221"/>
    <lineage>
        <taxon>Bacteria</taxon>
        <taxon>Pseudomonadati</taxon>
        <taxon>Bdellovibrionota</taxon>
        <taxon>Bdellovibrionia</taxon>
        <taxon>Bdellovibrionales</taxon>
        <taxon>Pseudobdellovibrionaceae</taxon>
        <taxon>Micavibrio</taxon>
    </lineage>
</organism>
<sequence length="234" mass="26243">MTKTDTSIQTQEDRIIVRLARSPAEIVAAQRLRYKVFYEEYKAVADERTMATGMDVDDYDAVTDHLVVVDQGENGDEEQIVGTYRLLRRDVADKFGRFYTSGEYDISALLDSGAVLLELGRSCVLPPYRTRPVLQKLWQGIAVYVGEHKIGLMFGCASLHGTDIEELAPQLSYLHHYHLAQPELRPRALESRFVNANIIPKDQIDVKKVFASLPPLIKGYMRLGASIGDGAVID</sequence>
<evidence type="ECO:0000313" key="6">
    <source>
        <dbReference type="EMBL" id="PZO82840.1"/>
    </source>
</evidence>
<dbReference type="PANTHER" id="PTHR37323:SF1">
    <property type="entry name" value="L-ORNITHINE N(ALPHA)-ACYLTRANSFERASE"/>
    <property type="match status" value="1"/>
</dbReference>
<dbReference type="PANTHER" id="PTHR37323">
    <property type="entry name" value="GCN5-RELATED N-ACETYLTRANSFERASE"/>
    <property type="match status" value="1"/>
</dbReference>
<evidence type="ECO:0000256" key="2">
    <source>
        <dbReference type="ARBA" id="ARBA00022516"/>
    </source>
</evidence>
<evidence type="ECO:0000256" key="3">
    <source>
        <dbReference type="ARBA" id="ARBA00022679"/>
    </source>
</evidence>
<gene>
    <name evidence="6" type="ORF">DI626_09645</name>
</gene>
<evidence type="ECO:0000256" key="4">
    <source>
        <dbReference type="ARBA" id="ARBA00023098"/>
    </source>
</evidence>
<keyword evidence="3" id="KW-0808">Transferase</keyword>
<dbReference type="Gene3D" id="3.40.630.30">
    <property type="match status" value="1"/>
</dbReference>
<protein>
    <submittedName>
        <fullName evidence="6">Hemolysin-like protein</fullName>
    </submittedName>
</protein>
<keyword evidence="4" id="KW-0443">Lipid metabolism</keyword>
<dbReference type="SUPFAM" id="SSF55729">
    <property type="entry name" value="Acyl-CoA N-acyltransferases (Nat)"/>
    <property type="match status" value="1"/>
</dbReference>
<dbReference type="InterPro" id="IPR052351">
    <property type="entry name" value="Ornithine_N-alpha-AT"/>
</dbReference>
<comment type="pathway">
    <text evidence="1">Lipid metabolism.</text>
</comment>
<reference evidence="6 7" key="1">
    <citation type="submission" date="2017-08" db="EMBL/GenBank/DDBJ databases">
        <title>Infants hospitalized years apart are colonized by the same room-sourced microbial strains.</title>
        <authorList>
            <person name="Brooks B."/>
            <person name="Olm M.R."/>
            <person name="Firek B.A."/>
            <person name="Baker R."/>
            <person name="Thomas B.C."/>
            <person name="Morowitz M.J."/>
            <person name="Banfield J.F."/>
        </authorList>
    </citation>
    <scope>NUCLEOTIDE SEQUENCE [LARGE SCALE GENOMIC DNA]</scope>
    <source>
        <strain evidence="6">S2_018_000_R2_104</strain>
    </source>
</reference>
<dbReference type="EMBL" id="QFNK01000238">
    <property type="protein sequence ID" value="PZO82840.1"/>
    <property type="molecule type" value="Genomic_DNA"/>
</dbReference>
<dbReference type="Pfam" id="PF13444">
    <property type="entry name" value="Acetyltransf_5"/>
    <property type="match status" value="1"/>
</dbReference>
<name>A0A2W4ZKH3_9BACT</name>
<evidence type="ECO:0000256" key="5">
    <source>
        <dbReference type="ARBA" id="ARBA00023315"/>
    </source>
</evidence>
<evidence type="ECO:0000256" key="1">
    <source>
        <dbReference type="ARBA" id="ARBA00005189"/>
    </source>
</evidence>
<keyword evidence="2" id="KW-0444">Lipid biosynthesis</keyword>
<dbReference type="GO" id="GO:0006629">
    <property type="term" value="P:lipid metabolic process"/>
    <property type="evidence" value="ECO:0007669"/>
    <property type="project" value="UniProtKB-KW"/>
</dbReference>
<comment type="caution">
    <text evidence="6">The sequence shown here is derived from an EMBL/GenBank/DDBJ whole genome shotgun (WGS) entry which is preliminary data.</text>
</comment>
<accession>A0A2W4ZKH3</accession>